<dbReference type="Pfam" id="PF19365">
    <property type="entry name" value="DUF5941"/>
    <property type="match status" value="1"/>
</dbReference>
<evidence type="ECO:0000313" key="4">
    <source>
        <dbReference type="Proteomes" id="UP000323380"/>
    </source>
</evidence>
<dbReference type="EMBL" id="VSFG01000001">
    <property type="protein sequence ID" value="TYB49895.1"/>
    <property type="molecule type" value="Genomic_DNA"/>
</dbReference>
<keyword evidence="1" id="KW-0812">Transmembrane</keyword>
<feature type="transmembrane region" description="Helical" evidence="1">
    <location>
        <begin position="168"/>
        <end position="189"/>
    </location>
</feature>
<evidence type="ECO:0000256" key="1">
    <source>
        <dbReference type="SAM" id="Phobius"/>
    </source>
</evidence>
<dbReference type="AlphaFoldDB" id="A0A5D0NZJ9"/>
<feature type="transmembrane region" description="Helical" evidence="1">
    <location>
        <begin position="98"/>
        <end position="122"/>
    </location>
</feature>
<comment type="caution">
    <text evidence="3">The sequence shown here is derived from an EMBL/GenBank/DDBJ whole genome shotgun (WGS) entry which is preliminary data.</text>
</comment>
<name>A0A5D0NZJ9_9ACTN</name>
<protein>
    <recommendedName>
        <fullName evidence="2">DUF5941 domain-containing protein</fullName>
    </recommendedName>
</protein>
<dbReference type="STRING" id="1220554.GCA_001552135_06770"/>
<evidence type="ECO:0000313" key="3">
    <source>
        <dbReference type="EMBL" id="TYB49895.1"/>
    </source>
</evidence>
<dbReference type="Proteomes" id="UP000323380">
    <property type="component" value="Unassembled WGS sequence"/>
</dbReference>
<keyword evidence="4" id="KW-1185">Reference proteome</keyword>
<keyword evidence="1" id="KW-0472">Membrane</keyword>
<proteinExistence type="predicted"/>
<feature type="domain" description="DUF5941" evidence="2">
    <location>
        <begin position="18"/>
        <end position="186"/>
    </location>
</feature>
<reference evidence="3 4" key="1">
    <citation type="submission" date="2019-08" db="EMBL/GenBank/DDBJ databases">
        <title>Actinomadura sp. nov. CYP1-5 isolated from mountain soil.</title>
        <authorList>
            <person name="Songsumanus A."/>
            <person name="Kuncharoen N."/>
            <person name="Kudo T."/>
            <person name="Yuki M."/>
            <person name="Igarashi Y."/>
            <person name="Tanasupawat S."/>
        </authorList>
    </citation>
    <scope>NUCLEOTIDE SEQUENCE [LARGE SCALE GENOMIC DNA]</scope>
    <source>
        <strain evidence="3 4">JCM 14158</strain>
    </source>
</reference>
<accession>A0A5D0NZJ9</accession>
<evidence type="ECO:0000259" key="2">
    <source>
        <dbReference type="Pfam" id="PF19365"/>
    </source>
</evidence>
<organism evidence="3 4">
    <name type="scientific">Actinomadura chibensis</name>
    <dbReference type="NCBI Taxonomy" id="392828"/>
    <lineage>
        <taxon>Bacteria</taxon>
        <taxon>Bacillati</taxon>
        <taxon>Actinomycetota</taxon>
        <taxon>Actinomycetes</taxon>
        <taxon>Streptosporangiales</taxon>
        <taxon>Thermomonosporaceae</taxon>
        <taxon>Actinomadura</taxon>
    </lineage>
</organism>
<dbReference type="InterPro" id="IPR045985">
    <property type="entry name" value="DUF5941"/>
</dbReference>
<keyword evidence="1" id="KW-1133">Transmembrane helix</keyword>
<gene>
    <name evidence="3" type="ORF">FXF69_03910</name>
</gene>
<sequence length="208" mass="21662">MRALTGPARAVPVRVHRDDGPASLLLGLAARGRLAPLPGTVLAAAATGVLLAARPDGGPDPALLAPVVALMLTGPAATHPHGGRLDRLVPPITRGIEYGYLAVLGFAQAVPAPLVYVLITVLALHHHDTAHRVRRGRPPQEWVLRAGLGWEGRLLFAAVAGLAGPLTFAYAALAAYLGVLFGGEGVVALTRGRRHDDGVTVDREEERA</sequence>